<dbReference type="PROSITE" id="PS50850">
    <property type="entry name" value="MFS"/>
    <property type="match status" value="1"/>
</dbReference>
<dbReference type="PRINTS" id="PR00171">
    <property type="entry name" value="SUGRTRNSPORT"/>
</dbReference>
<keyword evidence="5" id="KW-0325">Glycoprotein</keyword>
<evidence type="ECO:0000256" key="1">
    <source>
        <dbReference type="ARBA" id="ARBA00004141"/>
    </source>
</evidence>
<evidence type="ECO:0000256" key="6">
    <source>
        <dbReference type="SAM" id="Phobius"/>
    </source>
</evidence>
<reference evidence="8" key="1">
    <citation type="submission" date="2021-03" db="EMBL/GenBank/DDBJ databases">
        <title>Chromosome level genome of the anhydrobiotic midge Polypedilum vanderplanki.</title>
        <authorList>
            <person name="Yoshida Y."/>
            <person name="Kikawada T."/>
            <person name="Gusev O."/>
        </authorList>
    </citation>
    <scope>NUCLEOTIDE SEQUENCE</scope>
    <source>
        <strain evidence="8">NIAS01</strain>
        <tissue evidence="8">Whole body or cell culture</tissue>
    </source>
</reference>
<feature type="transmembrane region" description="Helical" evidence="6">
    <location>
        <begin position="107"/>
        <end position="126"/>
    </location>
</feature>
<feature type="transmembrane region" description="Helical" evidence="6">
    <location>
        <begin position="385"/>
        <end position="409"/>
    </location>
</feature>
<dbReference type="EMBL" id="JADBJN010000002">
    <property type="protein sequence ID" value="KAG5677230.1"/>
    <property type="molecule type" value="Genomic_DNA"/>
</dbReference>
<feature type="domain" description="Major facilitator superfamily (MFS) profile" evidence="7">
    <location>
        <begin position="40"/>
        <end position="476"/>
    </location>
</feature>
<gene>
    <name evidence="8" type="ORF">PVAND_007006</name>
</gene>
<keyword evidence="3 6" id="KW-1133">Transmembrane helix</keyword>
<comment type="caution">
    <text evidence="8">The sequence shown here is derived from an EMBL/GenBank/DDBJ whole genome shotgun (WGS) entry which is preliminary data.</text>
</comment>
<feature type="transmembrane region" description="Helical" evidence="6">
    <location>
        <begin position="80"/>
        <end position="100"/>
    </location>
</feature>
<dbReference type="InterPro" id="IPR050549">
    <property type="entry name" value="MFS_Trehalose_Transporter"/>
</dbReference>
<feature type="transmembrane region" description="Helical" evidence="6">
    <location>
        <begin position="132"/>
        <end position="153"/>
    </location>
</feature>
<evidence type="ECO:0000256" key="4">
    <source>
        <dbReference type="ARBA" id="ARBA00023136"/>
    </source>
</evidence>
<feature type="transmembrane region" description="Helical" evidence="6">
    <location>
        <begin position="165"/>
        <end position="187"/>
    </location>
</feature>
<dbReference type="PANTHER" id="PTHR48021">
    <property type="match status" value="1"/>
</dbReference>
<feature type="transmembrane region" description="Helical" evidence="6">
    <location>
        <begin position="454"/>
        <end position="472"/>
    </location>
</feature>
<name>A0A9J6C6J9_POLVA</name>
<dbReference type="InterPro" id="IPR020846">
    <property type="entry name" value="MFS_dom"/>
</dbReference>
<dbReference type="Pfam" id="PF00083">
    <property type="entry name" value="Sugar_tr"/>
    <property type="match status" value="1"/>
</dbReference>
<evidence type="ECO:0000256" key="2">
    <source>
        <dbReference type="ARBA" id="ARBA00022692"/>
    </source>
</evidence>
<feature type="transmembrane region" description="Helical" evidence="6">
    <location>
        <begin position="288"/>
        <end position="310"/>
    </location>
</feature>
<dbReference type="InterPro" id="IPR036259">
    <property type="entry name" value="MFS_trans_sf"/>
</dbReference>
<dbReference type="InterPro" id="IPR005829">
    <property type="entry name" value="Sugar_transporter_CS"/>
</dbReference>
<protein>
    <recommendedName>
        <fullName evidence="7">Major facilitator superfamily (MFS) profile domain-containing protein</fullName>
    </recommendedName>
</protein>
<dbReference type="Gene3D" id="1.20.1250.20">
    <property type="entry name" value="MFS general substrate transporter like domains"/>
    <property type="match status" value="1"/>
</dbReference>
<feature type="transmembrane region" description="Helical" evidence="6">
    <location>
        <begin position="38"/>
        <end position="60"/>
    </location>
</feature>
<dbReference type="Proteomes" id="UP001107558">
    <property type="component" value="Chromosome 2"/>
</dbReference>
<evidence type="ECO:0000313" key="9">
    <source>
        <dbReference type="Proteomes" id="UP001107558"/>
    </source>
</evidence>
<dbReference type="PANTHER" id="PTHR48021:SF68">
    <property type="entry name" value="MAJOR FACILITATOR SUPERFAMILY (MFS) PROFILE DOMAIN-CONTAINING PROTEIN"/>
    <property type="match status" value="1"/>
</dbReference>
<comment type="subcellular location">
    <subcellularLocation>
        <location evidence="1">Membrane</location>
        <topology evidence="1">Multi-pass membrane protein</topology>
    </subcellularLocation>
</comment>
<evidence type="ECO:0000256" key="5">
    <source>
        <dbReference type="ARBA" id="ARBA00023180"/>
    </source>
</evidence>
<accession>A0A9J6C6J9</accession>
<dbReference type="OrthoDB" id="6612291at2759"/>
<feature type="transmembrane region" description="Helical" evidence="6">
    <location>
        <begin position="193"/>
        <end position="212"/>
    </location>
</feature>
<dbReference type="InterPro" id="IPR005828">
    <property type="entry name" value="MFS_sugar_transport-like"/>
</dbReference>
<dbReference type="SUPFAM" id="SSF103473">
    <property type="entry name" value="MFS general substrate transporter"/>
    <property type="match status" value="1"/>
</dbReference>
<proteinExistence type="predicted"/>
<feature type="transmembrane region" description="Helical" evidence="6">
    <location>
        <begin position="350"/>
        <end position="373"/>
    </location>
</feature>
<evidence type="ECO:0000259" key="7">
    <source>
        <dbReference type="PROSITE" id="PS50850"/>
    </source>
</evidence>
<evidence type="ECO:0000256" key="3">
    <source>
        <dbReference type="ARBA" id="ARBA00022989"/>
    </source>
</evidence>
<feature type="transmembrane region" description="Helical" evidence="6">
    <location>
        <begin position="322"/>
        <end position="343"/>
    </location>
</feature>
<dbReference type="InterPro" id="IPR003663">
    <property type="entry name" value="Sugar/inositol_transpt"/>
</dbReference>
<sequence length="490" mass="54020">MSSKDETSNTILQNVNNYTIKSGSGNIEKRFSPLLRQILAAGVPIISTVGAGFTTGYSAIFLPQLQSNSSFEITPEQGSWIASIAAFAMAPGCLLGGFIMQKYGRKFAHYFLCFPTILGWIAIYLADSLPPILIGRFLTGLATGLLGPPGTVFIGETSEPRYRGFLLATITLSISLGMFLCHVMGTYLYWKSIALISATIFPCLIFIILSVVPESPSWLLTQHRVEDAEKAFRWLRGSSPDAICELEGLIKKHEILKKEEDASNIENDTVARLRVNTQKPEFYKPLGIILLCFFVMQFSGVNSVAFYTISLMKSVTGPGNEYFSMIIIDIVRVIASFLACVLLKMCYRRTLLMISGVGTSLCMTAVAVCMYLNKQSAGSSSILSWLSMVFLIGYICFISCGLFPLPWVLQGEMLQQVTRGFSSGLTSCFNFICFFIVVKTFVQLSGALEPFGVFMVYALIALIGTLVLYLILPETKNRTLQQIEDGFGKH</sequence>
<dbReference type="GO" id="GO:0016020">
    <property type="term" value="C:membrane"/>
    <property type="evidence" value="ECO:0007669"/>
    <property type="project" value="UniProtKB-SubCell"/>
</dbReference>
<dbReference type="FunFam" id="1.20.1250.20:FF:000249">
    <property type="entry name" value="facilitated trehalose transporter Tret1"/>
    <property type="match status" value="1"/>
</dbReference>
<organism evidence="8 9">
    <name type="scientific">Polypedilum vanderplanki</name>
    <name type="common">Sleeping chironomid midge</name>
    <dbReference type="NCBI Taxonomy" id="319348"/>
    <lineage>
        <taxon>Eukaryota</taxon>
        <taxon>Metazoa</taxon>
        <taxon>Ecdysozoa</taxon>
        <taxon>Arthropoda</taxon>
        <taxon>Hexapoda</taxon>
        <taxon>Insecta</taxon>
        <taxon>Pterygota</taxon>
        <taxon>Neoptera</taxon>
        <taxon>Endopterygota</taxon>
        <taxon>Diptera</taxon>
        <taxon>Nematocera</taxon>
        <taxon>Chironomoidea</taxon>
        <taxon>Chironomidae</taxon>
        <taxon>Chironominae</taxon>
        <taxon>Polypedilum</taxon>
        <taxon>Polypedilum</taxon>
    </lineage>
</organism>
<feature type="transmembrane region" description="Helical" evidence="6">
    <location>
        <begin position="421"/>
        <end position="442"/>
    </location>
</feature>
<keyword evidence="2 6" id="KW-0812">Transmembrane</keyword>
<dbReference type="AlphaFoldDB" id="A0A9J6C6J9"/>
<evidence type="ECO:0000313" key="8">
    <source>
        <dbReference type="EMBL" id="KAG5677230.1"/>
    </source>
</evidence>
<keyword evidence="9" id="KW-1185">Reference proteome</keyword>
<keyword evidence="4 6" id="KW-0472">Membrane</keyword>
<dbReference type="GO" id="GO:0022857">
    <property type="term" value="F:transmembrane transporter activity"/>
    <property type="evidence" value="ECO:0007669"/>
    <property type="project" value="InterPro"/>
</dbReference>
<dbReference type="PROSITE" id="PS00217">
    <property type="entry name" value="SUGAR_TRANSPORT_2"/>
    <property type="match status" value="1"/>
</dbReference>